<reference evidence="2 3" key="1">
    <citation type="journal article" date="2002" name="Genome Res.">
        <title>A complete sequence of the T. tengcongensis genome.</title>
        <authorList>
            <person name="Bao Q."/>
            <person name="Tian Y."/>
            <person name="Li W."/>
            <person name="Xu Z."/>
            <person name="Xuan Z."/>
            <person name="Hu S."/>
            <person name="Dong W."/>
            <person name="Yang J."/>
            <person name="Chen Y."/>
            <person name="Xue Y."/>
            <person name="Xu Y."/>
            <person name="Lai X."/>
            <person name="Huang L."/>
            <person name="Dong X."/>
            <person name="Ma Y."/>
            <person name="Ling L."/>
            <person name="Tan H."/>
            <person name="Chen R."/>
            <person name="Wang J."/>
            <person name="Yu J."/>
            <person name="Yang H."/>
        </authorList>
    </citation>
    <scope>NUCLEOTIDE SEQUENCE [LARGE SCALE GENOMIC DNA]</scope>
    <source>
        <strain evidence="3">DSM 15242 / JCM 11007 / NBRC 100824 / MB4</strain>
    </source>
</reference>
<dbReference type="HOGENOM" id="CLU_1674665_0_0_9"/>
<evidence type="ECO:0000256" key="1">
    <source>
        <dbReference type="SAM" id="MobiDB-lite"/>
    </source>
</evidence>
<sequence>MFSRYSFFIMTLLLIVGLFLLVGCYSQPSNKPDSNEQQSELDGKSKETSPEAYVLSLFKGDETSEANAKKIISTLPKLNWSLYEKQSNGGAMKLLTWLYERKCDNMDTKDITNILKATQGLDDAFAEQYANIVGKLCYNNLERFIDALTTLEDKQTM</sequence>
<name>Q8R6Q3_CALS4</name>
<evidence type="ECO:0000313" key="3">
    <source>
        <dbReference type="Proteomes" id="UP000000555"/>
    </source>
</evidence>
<dbReference type="Proteomes" id="UP000000555">
    <property type="component" value="Chromosome"/>
</dbReference>
<dbReference type="RefSeq" id="WP_011026717.1">
    <property type="nucleotide sequence ID" value="NC_003869.1"/>
</dbReference>
<dbReference type="PROSITE" id="PS51257">
    <property type="entry name" value="PROKAR_LIPOPROTEIN"/>
    <property type="match status" value="1"/>
</dbReference>
<feature type="compositionally biased region" description="Polar residues" evidence="1">
    <location>
        <begin position="29"/>
        <end position="40"/>
    </location>
</feature>
<dbReference type="KEGG" id="tte:TTE2738"/>
<evidence type="ECO:0000313" key="2">
    <source>
        <dbReference type="EMBL" id="AAM25851.1"/>
    </source>
</evidence>
<organism evidence="2 3">
    <name type="scientific">Caldanaerobacter subterraneus subsp. tengcongensis (strain DSM 15242 / JCM 11007 / NBRC 100824 / MB4)</name>
    <name type="common">Thermoanaerobacter tengcongensis</name>
    <dbReference type="NCBI Taxonomy" id="273068"/>
    <lineage>
        <taxon>Bacteria</taxon>
        <taxon>Bacillati</taxon>
        <taxon>Bacillota</taxon>
        <taxon>Clostridia</taxon>
        <taxon>Thermoanaerobacterales</taxon>
        <taxon>Thermoanaerobacteraceae</taxon>
        <taxon>Caldanaerobacter</taxon>
    </lineage>
</organism>
<keyword evidence="3" id="KW-1185">Reference proteome</keyword>
<proteinExistence type="predicted"/>
<dbReference type="EMBL" id="AE008691">
    <property type="protein sequence ID" value="AAM25851.1"/>
    <property type="molecule type" value="Genomic_DNA"/>
</dbReference>
<accession>Q8R6Q3</accession>
<feature type="region of interest" description="Disordered" evidence="1">
    <location>
        <begin position="29"/>
        <end position="48"/>
    </location>
</feature>
<protein>
    <submittedName>
        <fullName evidence="2">Uncharacterized protein</fullName>
    </submittedName>
</protein>
<dbReference type="AlphaFoldDB" id="Q8R6Q3"/>
<dbReference type="STRING" id="273068.TTE2738"/>
<gene>
    <name evidence="2" type="ordered locus">TTE2738</name>
</gene>